<dbReference type="FunFam" id="2.160.20.10:FF:000001">
    <property type="entry name" value="Pectinesterase"/>
    <property type="match status" value="1"/>
</dbReference>
<evidence type="ECO:0000313" key="11">
    <source>
        <dbReference type="Proteomes" id="UP000886520"/>
    </source>
</evidence>
<feature type="transmembrane region" description="Helical" evidence="8">
    <location>
        <begin position="33"/>
        <end position="54"/>
    </location>
</feature>
<dbReference type="SUPFAM" id="SSF51126">
    <property type="entry name" value="Pectin lyase-like"/>
    <property type="match status" value="1"/>
</dbReference>
<keyword evidence="8" id="KW-0812">Transmembrane</keyword>
<dbReference type="InterPro" id="IPR011050">
    <property type="entry name" value="Pectin_lyase_fold/virulence"/>
</dbReference>
<keyword evidence="8" id="KW-0472">Membrane</keyword>
<feature type="active site" evidence="6">
    <location>
        <position position="446"/>
    </location>
</feature>
<feature type="domain" description="Pectinesterase inhibitor" evidence="9">
    <location>
        <begin position="90"/>
        <end position="222"/>
    </location>
</feature>
<dbReference type="Gene3D" id="2.160.20.10">
    <property type="entry name" value="Single-stranded right-handed beta-helix, Pectin lyase-like"/>
    <property type="match status" value="1"/>
</dbReference>
<comment type="pathway">
    <text evidence="1 7">Glycan metabolism; pectin degradation; 2-dehydro-3-deoxy-D-gluconate from pectin: step 1/5.</text>
</comment>
<comment type="similarity">
    <text evidence="2">In the N-terminal section; belongs to the PMEI family.</text>
</comment>
<evidence type="ECO:0000256" key="7">
    <source>
        <dbReference type="RuleBase" id="RU000589"/>
    </source>
</evidence>
<evidence type="ECO:0000259" key="9">
    <source>
        <dbReference type="SMART" id="SM00856"/>
    </source>
</evidence>
<comment type="similarity">
    <text evidence="3">In the C-terminal section; belongs to the pectinesterase family.</text>
</comment>
<dbReference type="InterPro" id="IPR012334">
    <property type="entry name" value="Pectin_lyas_fold"/>
</dbReference>
<keyword evidence="8" id="KW-1133">Transmembrane helix</keyword>
<dbReference type="Pfam" id="PF04043">
    <property type="entry name" value="PMEI"/>
    <property type="match status" value="1"/>
</dbReference>
<evidence type="ECO:0000256" key="4">
    <source>
        <dbReference type="ARBA" id="ARBA00022801"/>
    </source>
</evidence>
<name>A0A9D4UH07_ADICA</name>
<proteinExistence type="inferred from homology"/>
<keyword evidence="11" id="KW-1185">Reference proteome</keyword>
<dbReference type="Gene3D" id="1.20.140.40">
    <property type="entry name" value="Invertase/pectin methylesterase inhibitor family protein"/>
    <property type="match status" value="1"/>
</dbReference>
<evidence type="ECO:0000256" key="1">
    <source>
        <dbReference type="ARBA" id="ARBA00005184"/>
    </source>
</evidence>
<evidence type="ECO:0000256" key="8">
    <source>
        <dbReference type="SAM" id="Phobius"/>
    </source>
</evidence>
<dbReference type="PROSITE" id="PS00503">
    <property type="entry name" value="PECTINESTERASE_2"/>
    <property type="match status" value="1"/>
</dbReference>
<dbReference type="GO" id="GO:0030599">
    <property type="term" value="F:pectinesterase activity"/>
    <property type="evidence" value="ECO:0007669"/>
    <property type="project" value="UniProtKB-UniRule"/>
</dbReference>
<evidence type="ECO:0000256" key="3">
    <source>
        <dbReference type="ARBA" id="ARBA00007786"/>
    </source>
</evidence>
<evidence type="ECO:0000256" key="5">
    <source>
        <dbReference type="ARBA" id="ARBA00023085"/>
    </source>
</evidence>
<accession>A0A9D4UH07</accession>
<dbReference type="InterPro" id="IPR006501">
    <property type="entry name" value="Pectinesterase_inhib_dom"/>
</dbReference>
<dbReference type="PANTHER" id="PTHR31707">
    <property type="entry name" value="PECTINESTERASE"/>
    <property type="match status" value="1"/>
</dbReference>
<dbReference type="Pfam" id="PF01095">
    <property type="entry name" value="Pectinesterase"/>
    <property type="match status" value="1"/>
</dbReference>
<dbReference type="GO" id="GO:0004857">
    <property type="term" value="F:enzyme inhibitor activity"/>
    <property type="evidence" value="ECO:0007669"/>
    <property type="project" value="InterPro"/>
</dbReference>
<gene>
    <name evidence="10" type="ORF">GOP47_0017836</name>
</gene>
<keyword evidence="5 7" id="KW-0063">Aspartyl esterase</keyword>
<dbReference type="InterPro" id="IPR000070">
    <property type="entry name" value="Pectinesterase_cat"/>
</dbReference>
<comment type="caution">
    <text evidence="10">The sequence shown here is derived from an EMBL/GenBank/DDBJ whole genome shotgun (WGS) entry which is preliminary data.</text>
</comment>
<evidence type="ECO:0000313" key="10">
    <source>
        <dbReference type="EMBL" id="KAI5067308.1"/>
    </source>
</evidence>
<dbReference type="Proteomes" id="UP000886520">
    <property type="component" value="Chromosome 17"/>
</dbReference>
<dbReference type="InterPro" id="IPR035513">
    <property type="entry name" value="Invertase/methylesterase_inhib"/>
</dbReference>
<evidence type="ECO:0000256" key="2">
    <source>
        <dbReference type="ARBA" id="ARBA00006027"/>
    </source>
</evidence>
<comment type="catalytic activity">
    <reaction evidence="7">
        <text>[(1-&gt;4)-alpha-D-galacturonosyl methyl ester](n) + n H2O = [(1-&gt;4)-alpha-D-galacturonosyl](n) + n methanol + n H(+)</text>
        <dbReference type="Rhea" id="RHEA:22380"/>
        <dbReference type="Rhea" id="RHEA-COMP:14570"/>
        <dbReference type="Rhea" id="RHEA-COMP:14573"/>
        <dbReference type="ChEBI" id="CHEBI:15377"/>
        <dbReference type="ChEBI" id="CHEBI:15378"/>
        <dbReference type="ChEBI" id="CHEBI:17790"/>
        <dbReference type="ChEBI" id="CHEBI:140522"/>
        <dbReference type="ChEBI" id="CHEBI:140523"/>
        <dbReference type="EC" id="3.1.1.11"/>
    </reaction>
</comment>
<dbReference type="EMBL" id="JABFUD020000017">
    <property type="protein sequence ID" value="KAI5067308.1"/>
    <property type="molecule type" value="Genomic_DNA"/>
</dbReference>
<dbReference type="SMART" id="SM00856">
    <property type="entry name" value="PMEI"/>
    <property type="match status" value="1"/>
</dbReference>
<dbReference type="OrthoDB" id="2019149at2759"/>
<keyword evidence="4 7" id="KW-0378">Hydrolase</keyword>
<sequence length="610" mass="66098">MRGSDPSARVPTFSTHPTLAAEESKKSKLARAILGPFLVASALVSLVVYGQYFYALQGNMPHSSSPEGGIIADLYPNVAAAISAVSEGSNLNALVSSVCNHTAHPDVCARELSGFHIPQTASPLEVVSFAVQAAVRRVIEAQSLAAKFSGQKGLSFLEDQCANDCVELLYGAKDQMDLVAARLSSLRGLITDVATLRKALADVKIQTNQAYLTQVLGVALELIDTLSQVGNSLDSWLTAVSSSFPSAHLRRRLLNHHYSSIDDSGLDIEESDGFPQWVSAAERRLLQASPSAITANAVVAKDGSGDYTNVTAAVNAIPSSFSGRYVIYIKEGEYNEVFNITKDQKNVTFVGDGIGKTIITGDRNVASGDYNTYRTSTVGIAASGFFGRDLTFRNTAGPSGHQAVAVRAGADYIVFYRCSFEGYQDTLYALSSRQFYRDCQIYGTVDYIFGNAIAVFQNCALVARLPMKGQQNTYTAQGRQLEADVSGYSFHNCTLTADPDLTKANYTVETYLGRPWKEYSRTVFIQSELQALVQPQGWLPWNASNPYTDTVYYGEYGNRGAGADTAMRVSWKGVHPTMSETDASQFTVANFIGLESWLDALCVPYQANLN</sequence>
<protein>
    <recommendedName>
        <fullName evidence="7">Pectinesterase</fullName>
        <ecNumber evidence="7">3.1.1.11</ecNumber>
    </recommendedName>
</protein>
<dbReference type="EC" id="3.1.1.11" evidence="7"/>
<organism evidence="10 11">
    <name type="scientific">Adiantum capillus-veneris</name>
    <name type="common">Maidenhair fern</name>
    <dbReference type="NCBI Taxonomy" id="13818"/>
    <lineage>
        <taxon>Eukaryota</taxon>
        <taxon>Viridiplantae</taxon>
        <taxon>Streptophyta</taxon>
        <taxon>Embryophyta</taxon>
        <taxon>Tracheophyta</taxon>
        <taxon>Polypodiopsida</taxon>
        <taxon>Polypodiidae</taxon>
        <taxon>Polypodiales</taxon>
        <taxon>Pteridineae</taxon>
        <taxon>Pteridaceae</taxon>
        <taxon>Vittarioideae</taxon>
        <taxon>Adiantum</taxon>
    </lineage>
</organism>
<reference evidence="10" key="1">
    <citation type="submission" date="2021-01" db="EMBL/GenBank/DDBJ databases">
        <title>Adiantum capillus-veneris genome.</title>
        <authorList>
            <person name="Fang Y."/>
            <person name="Liao Q."/>
        </authorList>
    </citation>
    <scope>NUCLEOTIDE SEQUENCE</scope>
    <source>
        <strain evidence="10">H3</strain>
        <tissue evidence="10">Leaf</tissue>
    </source>
</reference>
<dbReference type="InterPro" id="IPR033131">
    <property type="entry name" value="Pectinesterase_Asp_AS"/>
</dbReference>
<dbReference type="AlphaFoldDB" id="A0A9D4UH07"/>
<evidence type="ECO:0000256" key="6">
    <source>
        <dbReference type="PROSITE-ProRule" id="PRU10040"/>
    </source>
</evidence>
<dbReference type="GO" id="GO:0045490">
    <property type="term" value="P:pectin catabolic process"/>
    <property type="evidence" value="ECO:0007669"/>
    <property type="project" value="UniProtKB-UniRule"/>
</dbReference>
<dbReference type="GO" id="GO:0042545">
    <property type="term" value="P:cell wall modification"/>
    <property type="evidence" value="ECO:0007669"/>
    <property type="project" value="UniProtKB-UniRule"/>
</dbReference>
<dbReference type="SUPFAM" id="SSF101148">
    <property type="entry name" value="Plant invertase/pectin methylesterase inhibitor"/>
    <property type="match status" value="1"/>
</dbReference>